<evidence type="ECO:0000313" key="2">
    <source>
        <dbReference type="Proteomes" id="UP000324767"/>
    </source>
</evidence>
<evidence type="ECO:0000313" key="1">
    <source>
        <dbReference type="EMBL" id="KAA6409686.1"/>
    </source>
</evidence>
<proteinExistence type="predicted"/>
<dbReference type="EMBL" id="VXIT01000010">
    <property type="protein sequence ID" value="KAA6409686.1"/>
    <property type="molecule type" value="Genomic_DNA"/>
</dbReference>
<sequence>MASNNICGVHCHEEGKQPSRGTIVLEETKDHDVPWYTAELGPRYPPQVHHLFKTYVGLPDEEILPHIKDRGPSPAFFSAPSPLSPEVDRRRRLACQSLANPSLPQYWPVHLPQLHLLAPNGPHATILHRLRHENALLLDIGTGFG</sequence>
<organism evidence="1 2">
    <name type="scientific">Lasallia pustulata</name>
    <dbReference type="NCBI Taxonomy" id="136370"/>
    <lineage>
        <taxon>Eukaryota</taxon>
        <taxon>Fungi</taxon>
        <taxon>Dikarya</taxon>
        <taxon>Ascomycota</taxon>
        <taxon>Pezizomycotina</taxon>
        <taxon>Lecanoromycetes</taxon>
        <taxon>OSLEUM clade</taxon>
        <taxon>Umbilicariomycetidae</taxon>
        <taxon>Umbilicariales</taxon>
        <taxon>Umbilicariaceae</taxon>
        <taxon>Lasallia</taxon>
    </lineage>
</organism>
<dbReference type="AlphaFoldDB" id="A0A5M8PLR9"/>
<dbReference type="Proteomes" id="UP000324767">
    <property type="component" value="Unassembled WGS sequence"/>
</dbReference>
<gene>
    <name evidence="1" type="ORF">FRX48_06298</name>
</gene>
<reference evidence="1 2" key="1">
    <citation type="submission" date="2019-09" db="EMBL/GenBank/DDBJ databases">
        <title>The hologenome of the rock-dwelling lichen Lasallia pustulata.</title>
        <authorList>
            <person name="Greshake Tzovaras B."/>
            <person name="Segers F."/>
            <person name="Bicker A."/>
            <person name="Dal Grande F."/>
            <person name="Otte J."/>
            <person name="Hankeln T."/>
            <person name="Schmitt I."/>
            <person name="Ebersberger I."/>
        </authorList>
    </citation>
    <scope>NUCLEOTIDE SEQUENCE [LARGE SCALE GENOMIC DNA]</scope>
    <source>
        <strain evidence="1">A1-1</strain>
    </source>
</reference>
<protein>
    <submittedName>
        <fullName evidence="1">Uncharacterized protein</fullName>
    </submittedName>
</protein>
<name>A0A5M8PLR9_9LECA</name>
<accession>A0A5M8PLR9</accession>
<comment type="caution">
    <text evidence="1">The sequence shown here is derived from an EMBL/GenBank/DDBJ whole genome shotgun (WGS) entry which is preliminary data.</text>
</comment>